<dbReference type="EMBL" id="JAUQTA010000001">
    <property type="protein sequence ID" value="MDO7868433.1"/>
    <property type="molecule type" value="Genomic_DNA"/>
</dbReference>
<keyword evidence="2" id="KW-1185">Reference proteome</keyword>
<dbReference type="SMART" id="SM00855">
    <property type="entry name" value="PGAM"/>
    <property type="match status" value="1"/>
</dbReference>
<gene>
    <name evidence="1" type="ORF">Q5722_08640</name>
</gene>
<dbReference type="SUPFAM" id="SSF53254">
    <property type="entry name" value="Phosphoglycerate mutase-like"/>
    <property type="match status" value="1"/>
</dbReference>
<evidence type="ECO:0000313" key="1">
    <source>
        <dbReference type="EMBL" id="MDO7868433.1"/>
    </source>
</evidence>
<organism evidence="1 2">
    <name type="scientific">Nocardioides jiangxiensis</name>
    <dbReference type="NCBI Taxonomy" id="3064524"/>
    <lineage>
        <taxon>Bacteria</taxon>
        <taxon>Bacillati</taxon>
        <taxon>Actinomycetota</taxon>
        <taxon>Actinomycetes</taxon>
        <taxon>Propionibacteriales</taxon>
        <taxon>Nocardioidaceae</taxon>
        <taxon>Nocardioides</taxon>
    </lineage>
</organism>
<dbReference type="CDD" id="cd07067">
    <property type="entry name" value="HP_PGM_like"/>
    <property type="match status" value="1"/>
</dbReference>
<dbReference type="Proteomes" id="UP001233314">
    <property type="component" value="Unassembled WGS sequence"/>
</dbReference>
<reference evidence="1 2" key="1">
    <citation type="submission" date="2023-07" db="EMBL/GenBank/DDBJ databases">
        <title>Nocardioides sp. nov WY-20 isolated from soil.</title>
        <authorList>
            <person name="Liu B."/>
            <person name="Wan Y."/>
        </authorList>
    </citation>
    <scope>NUCLEOTIDE SEQUENCE [LARGE SCALE GENOMIC DNA]</scope>
    <source>
        <strain evidence="1 2">WY-20</strain>
    </source>
</reference>
<evidence type="ECO:0000313" key="2">
    <source>
        <dbReference type="Proteomes" id="UP001233314"/>
    </source>
</evidence>
<dbReference type="InterPro" id="IPR029033">
    <property type="entry name" value="His_PPase_superfam"/>
</dbReference>
<protein>
    <submittedName>
        <fullName evidence="1">Histidine phosphatase family protein</fullName>
    </submittedName>
</protein>
<dbReference type="Pfam" id="PF00300">
    <property type="entry name" value="His_Phos_1"/>
    <property type="match status" value="1"/>
</dbReference>
<dbReference type="PANTHER" id="PTHR47623">
    <property type="entry name" value="OS09G0287300 PROTEIN"/>
    <property type="match status" value="1"/>
</dbReference>
<proteinExistence type="predicted"/>
<dbReference type="PANTHER" id="PTHR47623:SF1">
    <property type="entry name" value="OS09G0287300 PROTEIN"/>
    <property type="match status" value="1"/>
</dbReference>
<dbReference type="Gene3D" id="3.40.50.1240">
    <property type="entry name" value="Phosphoglycerate mutase-like"/>
    <property type="match status" value="1"/>
</dbReference>
<comment type="caution">
    <text evidence="1">The sequence shown here is derived from an EMBL/GenBank/DDBJ whole genome shotgun (WGS) entry which is preliminary data.</text>
</comment>
<name>A0ABT9B176_9ACTN</name>
<dbReference type="RefSeq" id="WP_305027808.1">
    <property type="nucleotide sequence ID" value="NZ_JAUQTA010000001.1"/>
</dbReference>
<accession>A0ABT9B176</accession>
<dbReference type="InterPro" id="IPR013078">
    <property type="entry name" value="His_Pase_superF_clade-1"/>
</dbReference>
<sequence>MRTLIVVRHGKSDWSGDEPDRERPLAKRGRRQLPASAAWIAEHHPVVDLAVVSPALRAQQTWDVVAESLDGQPEVVTDERVYAAWGRDLVPLVRALPATMTTVALVGHNPGLEELVAELTGEGVELPTSAVAVLAFADGWTGDARVVAHGRPPEDRRTEQ</sequence>